<dbReference type="EMBL" id="JAPWTK010000098">
    <property type="protein sequence ID" value="KAJ8950564.1"/>
    <property type="molecule type" value="Genomic_DNA"/>
</dbReference>
<evidence type="ECO:0000256" key="1">
    <source>
        <dbReference type="SAM" id="MobiDB-lite"/>
    </source>
</evidence>
<evidence type="ECO:0000313" key="2">
    <source>
        <dbReference type="EMBL" id="KAJ8950564.1"/>
    </source>
</evidence>
<gene>
    <name evidence="2" type="ORF">NQ318_015697</name>
</gene>
<organism evidence="2 3">
    <name type="scientific">Aromia moschata</name>
    <dbReference type="NCBI Taxonomy" id="1265417"/>
    <lineage>
        <taxon>Eukaryota</taxon>
        <taxon>Metazoa</taxon>
        <taxon>Ecdysozoa</taxon>
        <taxon>Arthropoda</taxon>
        <taxon>Hexapoda</taxon>
        <taxon>Insecta</taxon>
        <taxon>Pterygota</taxon>
        <taxon>Neoptera</taxon>
        <taxon>Endopterygota</taxon>
        <taxon>Coleoptera</taxon>
        <taxon>Polyphaga</taxon>
        <taxon>Cucujiformia</taxon>
        <taxon>Chrysomeloidea</taxon>
        <taxon>Cerambycidae</taxon>
        <taxon>Cerambycinae</taxon>
        <taxon>Callichromatini</taxon>
        <taxon>Aromia</taxon>
    </lineage>
</organism>
<dbReference type="AlphaFoldDB" id="A0AAV8YFS1"/>
<comment type="caution">
    <text evidence="2">The sequence shown here is derived from an EMBL/GenBank/DDBJ whole genome shotgun (WGS) entry which is preliminary data.</text>
</comment>
<proteinExistence type="predicted"/>
<keyword evidence="3" id="KW-1185">Reference proteome</keyword>
<reference evidence="2" key="1">
    <citation type="journal article" date="2023" name="Insect Mol. Biol.">
        <title>Genome sequencing provides insights into the evolution of gene families encoding plant cell wall-degrading enzymes in longhorned beetles.</title>
        <authorList>
            <person name="Shin N.R."/>
            <person name="Okamura Y."/>
            <person name="Kirsch R."/>
            <person name="Pauchet Y."/>
        </authorList>
    </citation>
    <scope>NUCLEOTIDE SEQUENCE</scope>
    <source>
        <tissue evidence="2">Midgut</tissue>
    </source>
</reference>
<feature type="region of interest" description="Disordered" evidence="1">
    <location>
        <begin position="84"/>
        <end position="106"/>
    </location>
</feature>
<name>A0AAV8YFS1_9CUCU</name>
<dbReference type="PANTHER" id="PTHR47027:SF29">
    <property type="entry name" value="C2H2-TYPE DOMAIN-CONTAINING PROTEIN"/>
    <property type="match status" value="1"/>
</dbReference>
<sequence length="320" mass="37591">MNMRCSVCGKKGIAKSINLVLEENFKNKEVRTLYMGLRKEKQGHKQEPMFLKGENGELITDEDKIIKRWKEYFEKLLNREMESEYLQDGEDEEEPQPRNENIIEPPSLEEIREIVNNLKNNKSTGGDEITAEIQPGVSEEINSRITAGNRCIGALNAVLKNKGISRKLKMRIYKTVIRPIVIFGSEVWTLRKEEVQRIEIWERKVLRKIFGGNIQDGRWERRTNREIYDLFKEPNIIGIVRAQRIRWIGHVVRMKDHRIPKMVLIHEIGGGKRLGRPRQRWKKAVEDDIRKLNIGNWKEKAKDRKEWKKIVDQAMGQLGS</sequence>
<evidence type="ECO:0008006" key="4">
    <source>
        <dbReference type="Google" id="ProtNLM"/>
    </source>
</evidence>
<feature type="compositionally biased region" description="Acidic residues" evidence="1">
    <location>
        <begin position="84"/>
        <end position="94"/>
    </location>
</feature>
<dbReference type="Proteomes" id="UP001162162">
    <property type="component" value="Unassembled WGS sequence"/>
</dbReference>
<evidence type="ECO:0000313" key="3">
    <source>
        <dbReference type="Proteomes" id="UP001162162"/>
    </source>
</evidence>
<dbReference type="PANTHER" id="PTHR47027">
    <property type="entry name" value="REVERSE TRANSCRIPTASE DOMAIN-CONTAINING PROTEIN"/>
    <property type="match status" value="1"/>
</dbReference>
<accession>A0AAV8YFS1</accession>
<protein>
    <recommendedName>
        <fullName evidence="4">Endonuclease-reverse transcriptase</fullName>
    </recommendedName>
</protein>